<dbReference type="NCBIfam" id="NF033539">
    <property type="entry name" value="transpos_IS1380"/>
    <property type="match status" value="1"/>
</dbReference>
<dbReference type="EMBL" id="JACJUU010000001">
    <property type="protein sequence ID" value="MBC2768298.1"/>
    <property type="molecule type" value="Genomic_DNA"/>
</dbReference>
<accession>A0A842HLA7</accession>
<reference evidence="2 3" key="1">
    <citation type="submission" date="2020-08" db="EMBL/GenBank/DDBJ databases">
        <title>Paraeoetvoesia sp. YC-7-48 draft genome sequence.</title>
        <authorList>
            <person name="Yao L."/>
        </authorList>
    </citation>
    <scope>NUCLEOTIDE SEQUENCE [LARGE SCALE GENOMIC DNA]</scope>
    <source>
        <strain evidence="3">YC-7-48</strain>
    </source>
</reference>
<proteinExistence type="predicted"/>
<protein>
    <submittedName>
        <fullName evidence="2">IS1380 family transposase</fullName>
    </submittedName>
</protein>
<dbReference type="InterPro" id="IPR012337">
    <property type="entry name" value="RNaseH-like_sf"/>
</dbReference>
<dbReference type="InterPro" id="IPR047960">
    <property type="entry name" value="Transpos_IS1380"/>
</dbReference>
<keyword evidence="3" id="KW-1185">Reference proteome</keyword>
<evidence type="ECO:0000259" key="1">
    <source>
        <dbReference type="Pfam" id="PF13701"/>
    </source>
</evidence>
<gene>
    <name evidence="2" type="ORF">GTU67_00015</name>
</gene>
<evidence type="ECO:0000313" key="2">
    <source>
        <dbReference type="EMBL" id="MBC2768298.1"/>
    </source>
</evidence>
<dbReference type="Proteomes" id="UP000545386">
    <property type="component" value="Unassembled WGS sequence"/>
</dbReference>
<sequence length="439" mass="49595">MPNRTTEQLNFGRLGRSHLQANFQGGDLSSDGGLMLLRQIDARTGLSRLAAKALTDRRAGGRIRHRLRDLIAQRLYGLCCGYEDLNDHDTLRSDLLMQTAVGRDQALASSPTLSRLETGASRADAWALHQVLVEHFIASFASPPQELILNVDASDIPLHGEQELKQFHAYYDHHCYLPLYVFCGQSMLACLLRPSRIDGARHAAAVLRLLVTRLRQTWPDVKIIIRGDSGFCRQRLLRWCERANVRYIIGLARNTRLQARVKLAEQVLERDYRRTGSKQRLVSQFSYAAASWNRPRRVLTRLEYGAQGANPRFVVTNIASSEADAVQLYDQLYCARGEAENRIKEAQLDLFGTRASCHRFAANQFRLLLAALAYTLMQRLRELALRGTELERASAATIRVRLLKIGAAIVRNTRRVRILLASHHPLRHVFAHAAHAMAP</sequence>
<dbReference type="AlphaFoldDB" id="A0A842HLA7"/>
<feature type="domain" description="Transposase DDE" evidence="1">
    <location>
        <begin position="14"/>
        <end position="437"/>
    </location>
</feature>
<comment type="caution">
    <text evidence="2">The sequence shown here is derived from an EMBL/GenBank/DDBJ whole genome shotgun (WGS) entry which is preliminary data.</text>
</comment>
<dbReference type="InterPro" id="IPR025668">
    <property type="entry name" value="Tnp_DDE_dom"/>
</dbReference>
<dbReference type="Pfam" id="PF13701">
    <property type="entry name" value="DDE_Tnp_1_4"/>
    <property type="match status" value="1"/>
</dbReference>
<name>A0A842HLA7_9BURK</name>
<evidence type="ECO:0000313" key="3">
    <source>
        <dbReference type="Proteomes" id="UP000545386"/>
    </source>
</evidence>
<dbReference type="RefSeq" id="WP_185778165.1">
    <property type="nucleotide sequence ID" value="NZ_JACJUU010000001.1"/>
</dbReference>
<dbReference type="SUPFAM" id="SSF53098">
    <property type="entry name" value="Ribonuclease H-like"/>
    <property type="match status" value="1"/>
</dbReference>
<organism evidence="2 3">
    <name type="scientific">Pusillimonas minor</name>
    <dbReference type="NCBI Taxonomy" id="2697024"/>
    <lineage>
        <taxon>Bacteria</taxon>
        <taxon>Pseudomonadati</taxon>
        <taxon>Pseudomonadota</taxon>
        <taxon>Betaproteobacteria</taxon>
        <taxon>Burkholderiales</taxon>
        <taxon>Alcaligenaceae</taxon>
        <taxon>Pusillimonas</taxon>
    </lineage>
</organism>